<comment type="pathway">
    <text evidence="1">Purine metabolism; IMP biosynthesis via de novo pathway; 5-amino-1-(5-phospho-D-ribosyl)imidazole-4-carboxamide from 5-amino-1-(5-phospho-D-ribosyl)imidazole-4-carboxylate: step 1/2.</text>
</comment>
<dbReference type="PANTHER" id="PTHR43700:SF1">
    <property type="entry name" value="PHOSPHORIBOSYLAMINOIMIDAZOLE-SUCCINOCARBOXAMIDE SYNTHASE"/>
    <property type="match status" value="1"/>
</dbReference>
<evidence type="ECO:0000313" key="12">
    <source>
        <dbReference type="Proteomes" id="UP000429607"/>
    </source>
</evidence>
<dbReference type="Proteomes" id="UP000434957">
    <property type="component" value="Unassembled WGS sequence"/>
</dbReference>
<dbReference type="AlphaFoldDB" id="A0A6A3MM85"/>
<sequence length="193" mass="21794">MRTLTSAIAGGRTCMWTNYNNGSRNFCGHKPSISDGFKQHKKLPENLVTPATKDDELISGVEVVGSGRVTQPQRDLCEKKKLELFACDQEEATKRGFILIDTKYEFGLDEATAHDREKSPENIDKELLRLWLKERCDPYNDAVLPEAPKKLVSELPRRCILLYELITGSTFKFAAADFKPDDEGLCALELDRP</sequence>
<protein>
    <recommendedName>
        <fullName evidence="2">phosphoribosylaminoimidazolesuccinocarboxamide synthase</fullName>
        <ecNumber evidence="2">6.3.2.6</ecNumber>
    </recommendedName>
    <alternativeName>
        <fullName evidence="7">SAICAR synthetase</fullName>
    </alternativeName>
</protein>
<dbReference type="GO" id="GO:0005524">
    <property type="term" value="F:ATP binding"/>
    <property type="evidence" value="ECO:0007669"/>
    <property type="project" value="UniProtKB-KW"/>
</dbReference>
<dbReference type="EC" id="6.3.2.6" evidence="2"/>
<dbReference type="EMBL" id="QXFV01000288">
    <property type="protein sequence ID" value="KAE9042413.1"/>
    <property type="molecule type" value="Genomic_DNA"/>
</dbReference>
<dbReference type="EMBL" id="QXFU01000421">
    <property type="protein sequence ID" value="KAE9033981.1"/>
    <property type="molecule type" value="Genomic_DNA"/>
</dbReference>
<keyword evidence="13" id="KW-1185">Reference proteome</keyword>
<evidence type="ECO:0000256" key="1">
    <source>
        <dbReference type="ARBA" id="ARBA00004672"/>
    </source>
</evidence>
<evidence type="ECO:0000313" key="10">
    <source>
        <dbReference type="EMBL" id="KAE9042413.1"/>
    </source>
</evidence>
<gene>
    <name evidence="10" type="ORF">PR001_g6194</name>
    <name evidence="9" type="ORF">PR002_g8395</name>
    <name evidence="11" type="ORF">PR003_g6494</name>
</gene>
<dbReference type="PROSITE" id="PS01058">
    <property type="entry name" value="SAICAR_SYNTHETASE_2"/>
    <property type="match status" value="1"/>
</dbReference>
<comment type="caution">
    <text evidence="9">The sequence shown here is derived from an EMBL/GenBank/DDBJ whole genome shotgun (WGS) entry which is preliminary data.</text>
</comment>
<dbReference type="InterPro" id="IPR018236">
    <property type="entry name" value="SAICAR_synthetase_CS"/>
</dbReference>
<dbReference type="PANTHER" id="PTHR43700">
    <property type="entry name" value="PHOSPHORIBOSYLAMINOIMIDAZOLE-SUCCINOCARBOXAMIDE SYNTHASE"/>
    <property type="match status" value="1"/>
</dbReference>
<evidence type="ECO:0000259" key="8">
    <source>
        <dbReference type="Pfam" id="PF01259"/>
    </source>
</evidence>
<evidence type="ECO:0000256" key="2">
    <source>
        <dbReference type="ARBA" id="ARBA00012217"/>
    </source>
</evidence>
<evidence type="ECO:0000256" key="5">
    <source>
        <dbReference type="ARBA" id="ARBA00022755"/>
    </source>
</evidence>
<dbReference type="GO" id="GO:0006189">
    <property type="term" value="P:'de novo' IMP biosynthetic process"/>
    <property type="evidence" value="ECO:0007669"/>
    <property type="project" value="UniProtKB-UniPathway"/>
</dbReference>
<organism evidence="9 14">
    <name type="scientific">Phytophthora rubi</name>
    <dbReference type="NCBI Taxonomy" id="129364"/>
    <lineage>
        <taxon>Eukaryota</taxon>
        <taxon>Sar</taxon>
        <taxon>Stramenopiles</taxon>
        <taxon>Oomycota</taxon>
        <taxon>Peronosporomycetes</taxon>
        <taxon>Peronosporales</taxon>
        <taxon>Peronosporaceae</taxon>
        <taxon>Phytophthora</taxon>
    </lineage>
</organism>
<keyword evidence="6" id="KW-0067">ATP-binding</keyword>
<dbReference type="UniPathway" id="UPA00074">
    <property type="reaction ID" value="UER00131"/>
</dbReference>
<dbReference type="InterPro" id="IPR028923">
    <property type="entry name" value="SAICAR_synt/ADE2_N"/>
</dbReference>
<evidence type="ECO:0000256" key="6">
    <source>
        <dbReference type="ARBA" id="ARBA00022840"/>
    </source>
</evidence>
<evidence type="ECO:0000313" key="13">
    <source>
        <dbReference type="Proteomes" id="UP000434957"/>
    </source>
</evidence>
<proteinExistence type="predicted"/>
<name>A0A6A3MM85_9STRA</name>
<dbReference type="EMBL" id="QXFT01000290">
    <property type="protein sequence ID" value="KAE9348288.1"/>
    <property type="molecule type" value="Genomic_DNA"/>
</dbReference>
<keyword evidence="3" id="KW-0436">Ligase</keyword>
<keyword evidence="4" id="KW-0547">Nucleotide-binding</keyword>
<dbReference type="Proteomes" id="UP000435112">
    <property type="component" value="Unassembled WGS sequence"/>
</dbReference>
<dbReference type="Pfam" id="PF01259">
    <property type="entry name" value="SAICAR_synt"/>
    <property type="match status" value="1"/>
</dbReference>
<accession>A0A6A3MM85</accession>
<dbReference type="Gene3D" id="3.30.470.20">
    <property type="entry name" value="ATP-grasp fold, B domain"/>
    <property type="match status" value="1"/>
</dbReference>
<dbReference type="OrthoDB" id="10269963at2759"/>
<feature type="domain" description="SAICAR synthetase/ADE2 N-terminal" evidence="8">
    <location>
        <begin position="18"/>
        <end position="141"/>
    </location>
</feature>
<evidence type="ECO:0000256" key="3">
    <source>
        <dbReference type="ARBA" id="ARBA00022598"/>
    </source>
</evidence>
<evidence type="ECO:0000256" key="7">
    <source>
        <dbReference type="ARBA" id="ARBA00030409"/>
    </source>
</evidence>
<evidence type="ECO:0000313" key="11">
    <source>
        <dbReference type="EMBL" id="KAE9348288.1"/>
    </source>
</evidence>
<keyword evidence="5" id="KW-0658">Purine biosynthesis</keyword>
<dbReference type="SUPFAM" id="SSF56104">
    <property type="entry name" value="SAICAR synthase-like"/>
    <property type="match status" value="1"/>
</dbReference>
<dbReference type="Proteomes" id="UP000429607">
    <property type="component" value="Unassembled WGS sequence"/>
</dbReference>
<evidence type="ECO:0000313" key="9">
    <source>
        <dbReference type="EMBL" id="KAE9033981.1"/>
    </source>
</evidence>
<dbReference type="GO" id="GO:0004639">
    <property type="term" value="F:phosphoribosylaminoimidazolesuccinocarboxamide synthase activity"/>
    <property type="evidence" value="ECO:0007669"/>
    <property type="project" value="UniProtKB-EC"/>
</dbReference>
<reference evidence="12 14" key="1">
    <citation type="submission" date="2018-09" db="EMBL/GenBank/DDBJ databases">
        <title>Genomic investigation of the strawberry pathogen Phytophthora fragariae indicates pathogenicity is determined by transcriptional variation in three key races.</title>
        <authorList>
            <person name="Adams T.M."/>
            <person name="Armitage A.D."/>
            <person name="Sobczyk M.K."/>
            <person name="Bates H.J."/>
            <person name="Dunwell J.M."/>
            <person name="Nellist C.F."/>
            <person name="Harrison R.J."/>
        </authorList>
    </citation>
    <scope>NUCLEOTIDE SEQUENCE [LARGE SCALE GENOMIC DNA]</scope>
    <source>
        <strain evidence="10 12">SCRP249</strain>
        <strain evidence="9 14">SCRP324</strain>
        <strain evidence="11 13">SCRP333</strain>
    </source>
</reference>
<evidence type="ECO:0000313" key="14">
    <source>
        <dbReference type="Proteomes" id="UP000435112"/>
    </source>
</evidence>
<evidence type="ECO:0000256" key="4">
    <source>
        <dbReference type="ARBA" id="ARBA00022741"/>
    </source>
</evidence>
<dbReference type="GO" id="GO:0005737">
    <property type="term" value="C:cytoplasm"/>
    <property type="evidence" value="ECO:0007669"/>
    <property type="project" value="TreeGrafter"/>
</dbReference>